<dbReference type="Gene3D" id="3.40.50.880">
    <property type="match status" value="1"/>
</dbReference>
<dbReference type="SUPFAM" id="SSF52317">
    <property type="entry name" value="Class I glutamine amidotransferase-like"/>
    <property type="match status" value="1"/>
</dbReference>
<sequence length="159" mass="17249">MLSKKHLLVSIVIGLMFFIGNTASAATSKIGILVFDGFLTSDVTAPVEVFGAATKKAWFSSYEVVVISATKKKEVLAEEGLRIIADKTIYDDLKLDVLIVPSAYEMDAYLENKDLIQYIREQSQTASWMASNCSGAFLLGKAGVLDGKRATTWAGGEKD</sequence>
<evidence type="ECO:0000313" key="2">
    <source>
        <dbReference type="EMBL" id="VAX02854.1"/>
    </source>
</evidence>
<proteinExistence type="predicted"/>
<gene>
    <name evidence="2" type="ORF">MNBD_GAMMA19-1388</name>
</gene>
<protein>
    <submittedName>
        <fullName evidence="2">Transcriptional regulator, ArsR family</fullName>
    </submittedName>
</protein>
<organism evidence="2">
    <name type="scientific">hydrothermal vent metagenome</name>
    <dbReference type="NCBI Taxonomy" id="652676"/>
    <lineage>
        <taxon>unclassified sequences</taxon>
        <taxon>metagenomes</taxon>
        <taxon>ecological metagenomes</taxon>
    </lineage>
</organism>
<dbReference type="PANTHER" id="PTHR43130:SF3">
    <property type="entry name" value="HTH-TYPE TRANSCRIPTIONAL REGULATOR RV1931C"/>
    <property type="match status" value="1"/>
</dbReference>
<feature type="domain" description="DJ-1/PfpI" evidence="1">
    <location>
        <begin position="29"/>
        <end position="155"/>
    </location>
</feature>
<dbReference type="PANTHER" id="PTHR43130">
    <property type="entry name" value="ARAC-FAMILY TRANSCRIPTIONAL REGULATOR"/>
    <property type="match status" value="1"/>
</dbReference>
<accession>A0A3B1ASR7</accession>
<feature type="non-terminal residue" evidence="2">
    <location>
        <position position="159"/>
    </location>
</feature>
<dbReference type="InterPro" id="IPR029062">
    <property type="entry name" value="Class_I_gatase-like"/>
</dbReference>
<dbReference type="AlphaFoldDB" id="A0A3B1ASR7"/>
<name>A0A3B1ASR7_9ZZZZ</name>
<reference evidence="2" key="1">
    <citation type="submission" date="2018-06" db="EMBL/GenBank/DDBJ databases">
        <authorList>
            <person name="Zhirakovskaya E."/>
        </authorList>
    </citation>
    <scope>NUCLEOTIDE SEQUENCE</scope>
</reference>
<evidence type="ECO:0000259" key="1">
    <source>
        <dbReference type="Pfam" id="PF01965"/>
    </source>
</evidence>
<dbReference type="InterPro" id="IPR052158">
    <property type="entry name" value="INH-QAR"/>
</dbReference>
<dbReference type="Pfam" id="PF01965">
    <property type="entry name" value="DJ-1_PfpI"/>
    <property type="match status" value="1"/>
</dbReference>
<dbReference type="EMBL" id="UOFV01000351">
    <property type="protein sequence ID" value="VAX02854.1"/>
    <property type="molecule type" value="Genomic_DNA"/>
</dbReference>
<dbReference type="GO" id="GO:0006355">
    <property type="term" value="P:regulation of DNA-templated transcription"/>
    <property type="evidence" value="ECO:0007669"/>
    <property type="project" value="TreeGrafter"/>
</dbReference>
<dbReference type="InterPro" id="IPR002818">
    <property type="entry name" value="DJ-1/PfpI"/>
</dbReference>